<evidence type="ECO:0000313" key="4">
    <source>
        <dbReference type="EMBL" id="TDO42042.1"/>
    </source>
</evidence>
<dbReference type="AlphaFoldDB" id="A0A4R6K190"/>
<gene>
    <name evidence="4" type="ORF">C8E87_5805</name>
</gene>
<evidence type="ECO:0000259" key="2">
    <source>
        <dbReference type="PROSITE" id="PS50883"/>
    </source>
</evidence>
<dbReference type="Gene3D" id="3.30.450.40">
    <property type="match status" value="2"/>
</dbReference>
<sequence length="886" mass="94086">MDKTASEDALREKLAGATAAAADAYRQTSRLIRVLTVLGQPSSPTELVERTLAVLSQVYAADVTVSARVVAGRLQLTGSCGIPEGDAAYTDGWPLTGAGAEAIAAGQAIARTGSALDPEADFPPSLAGLAPASAVWVPVGENGTADELLMMFRSRPDGFPSADLPVLRSVASRLRLAVQARRRTATVETLATLGHRLTSYLDLPTLFDQAARLFPGLVGGVDGGVATIENGVATLAAATGHDVLPAGYSLPCEQMWGWPALSAGETYTGVHTGFPIGGSVLAVPVMRDGSPTAVLYAFRRDSVPFHSEAAEAGTFFGTYVGVAMNNAELYLALQASENSLRLITDSISDLIAVVDDSGRFVYASPSYERELALPPGRLLGAPVTGLAHPSDRAAVAAALAGPAHTPTIEYRLLTGDDRWVWVESALRPVVTDNTVVLSSRVIDRRRRLEDELRRRATHDPLTGLANRALTAERLNAALARTDAADHVGLLFCDLDKFKDVNDRLGHEAGDQLLVQAADRLRGCMREGDLLARFGGDEFVVLLDGVADLDGVLGVGDRVVAAMEVPFTLLDERVEISASVGGVLGVRGQADPATMLRDADAAMYAAKHAGRGRAEVFDDAASRRSLDRLQLRSDLAFASARGELAVHYQPIVELRSSRIIGFEALCRWHHPVRGLVPPDEFIPLAEESGAIADIGEWVLGQACRQLAEWQRLLPGDRLSISVNLSPVQLQQGDAAARTLKLIADSGADPADVWLETTEHSAIRVDVNEFATRLRAAGVHFALDDFGISYSSLDHLKRLPVETVKIDRSFVAGLPDTATDRGIVRAVLAIAESLNLTVVAEGIETPEQQADLVALGCRLGQGYLFSRPVPANEATALLLTGARQPSAA</sequence>
<dbReference type="Proteomes" id="UP000294901">
    <property type="component" value="Unassembled WGS sequence"/>
</dbReference>
<dbReference type="PANTHER" id="PTHR44757:SF2">
    <property type="entry name" value="BIOFILM ARCHITECTURE MAINTENANCE PROTEIN MBAA"/>
    <property type="match status" value="1"/>
</dbReference>
<proteinExistence type="predicted"/>
<feature type="domain" description="GGDEF" evidence="3">
    <location>
        <begin position="485"/>
        <end position="618"/>
    </location>
</feature>
<feature type="domain" description="PAS" evidence="1">
    <location>
        <begin position="336"/>
        <end position="399"/>
    </location>
</feature>
<keyword evidence="5" id="KW-1185">Reference proteome</keyword>
<dbReference type="InterPro" id="IPR001633">
    <property type="entry name" value="EAL_dom"/>
</dbReference>
<protein>
    <submittedName>
        <fullName evidence="4">PAS domain S-box-containing protein/diguanylate cyclase (GGDEF)-like protein</fullName>
    </submittedName>
</protein>
<organism evidence="4 5">
    <name type="scientific">Paractinoplanes brasiliensis</name>
    <dbReference type="NCBI Taxonomy" id="52695"/>
    <lineage>
        <taxon>Bacteria</taxon>
        <taxon>Bacillati</taxon>
        <taxon>Actinomycetota</taxon>
        <taxon>Actinomycetes</taxon>
        <taxon>Micromonosporales</taxon>
        <taxon>Micromonosporaceae</taxon>
        <taxon>Paractinoplanes</taxon>
    </lineage>
</organism>
<dbReference type="PANTHER" id="PTHR44757">
    <property type="entry name" value="DIGUANYLATE CYCLASE DGCP"/>
    <property type="match status" value="1"/>
</dbReference>
<dbReference type="CDD" id="cd00130">
    <property type="entry name" value="PAS"/>
    <property type="match status" value="1"/>
</dbReference>
<dbReference type="Pfam" id="PF08448">
    <property type="entry name" value="PAS_4"/>
    <property type="match status" value="1"/>
</dbReference>
<dbReference type="PROSITE" id="PS50883">
    <property type="entry name" value="EAL"/>
    <property type="match status" value="1"/>
</dbReference>
<dbReference type="InterPro" id="IPR000014">
    <property type="entry name" value="PAS"/>
</dbReference>
<dbReference type="InterPro" id="IPR000160">
    <property type="entry name" value="GGDEF_dom"/>
</dbReference>
<dbReference type="RefSeq" id="WP_133875984.1">
    <property type="nucleotide sequence ID" value="NZ_BOMD01000112.1"/>
</dbReference>
<dbReference type="NCBIfam" id="TIGR00229">
    <property type="entry name" value="sensory_box"/>
    <property type="match status" value="1"/>
</dbReference>
<accession>A0A4R6K190</accession>
<dbReference type="InterPro" id="IPR029016">
    <property type="entry name" value="GAF-like_dom_sf"/>
</dbReference>
<name>A0A4R6K190_9ACTN</name>
<dbReference type="SMART" id="SM00052">
    <property type="entry name" value="EAL"/>
    <property type="match status" value="1"/>
</dbReference>
<dbReference type="SUPFAM" id="SSF141868">
    <property type="entry name" value="EAL domain-like"/>
    <property type="match status" value="1"/>
</dbReference>
<dbReference type="Pfam" id="PF00990">
    <property type="entry name" value="GGDEF"/>
    <property type="match status" value="1"/>
</dbReference>
<dbReference type="SMART" id="SM00267">
    <property type="entry name" value="GGDEF"/>
    <property type="match status" value="1"/>
</dbReference>
<dbReference type="CDD" id="cd01949">
    <property type="entry name" value="GGDEF"/>
    <property type="match status" value="1"/>
</dbReference>
<dbReference type="SUPFAM" id="SSF55781">
    <property type="entry name" value="GAF domain-like"/>
    <property type="match status" value="1"/>
</dbReference>
<evidence type="ECO:0000259" key="3">
    <source>
        <dbReference type="PROSITE" id="PS50887"/>
    </source>
</evidence>
<dbReference type="NCBIfam" id="TIGR00254">
    <property type="entry name" value="GGDEF"/>
    <property type="match status" value="1"/>
</dbReference>
<comment type="caution">
    <text evidence="4">The sequence shown here is derived from an EMBL/GenBank/DDBJ whole genome shotgun (WGS) entry which is preliminary data.</text>
</comment>
<dbReference type="InterPro" id="IPR052155">
    <property type="entry name" value="Biofilm_reg_signaling"/>
</dbReference>
<evidence type="ECO:0000313" key="5">
    <source>
        <dbReference type="Proteomes" id="UP000294901"/>
    </source>
</evidence>
<dbReference type="SUPFAM" id="SSF55785">
    <property type="entry name" value="PYP-like sensor domain (PAS domain)"/>
    <property type="match status" value="1"/>
</dbReference>
<dbReference type="Gene3D" id="3.30.70.270">
    <property type="match status" value="1"/>
</dbReference>
<dbReference type="PROSITE" id="PS50112">
    <property type="entry name" value="PAS"/>
    <property type="match status" value="1"/>
</dbReference>
<dbReference type="CDD" id="cd01948">
    <property type="entry name" value="EAL"/>
    <property type="match status" value="1"/>
</dbReference>
<dbReference type="EMBL" id="SNWR01000001">
    <property type="protein sequence ID" value="TDO42042.1"/>
    <property type="molecule type" value="Genomic_DNA"/>
</dbReference>
<dbReference type="Gene3D" id="3.30.450.20">
    <property type="entry name" value="PAS domain"/>
    <property type="match status" value="1"/>
</dbReference>
<feature type="domain" description="EAL" evidence="2">
    <location>
        <begin position="627"/>
        <end position="880"/>
    </location>
</feature>
<evidence type="ECO:0000259" key="1">
    <source>
        <dbReference type="PROSITE" id="PS50112"/>
    </source>
</evidence>
<dbReference type="Gene3D" id="3.20.20.450">
    <property type="entry name" value="EAL domain"/>
    <property type="match status" value="1"/>
</dbReference>
<dbReference type="InterPro" id="IPR013656">
    <property type="entry name" value="PAS_4"/>
</dbReference>
<dbReference type="InterPro" id="IPR043128">
    <property type="entry name" value="Rev_trsase/Diguanyl_cyclase"/>
</dbReference>
<dbReference type="InterPro" id="IPR035919">
    <property type="entry name" value="EAL_sf"/>
</dbReference>
<dbReference type="OrthoDB" id="5240682at2"/>
<reference evidence="4 5" key="1">
    <citation type="submission" date="2019-03" db="EMBL/GenBank/DDBJ databases">
        <title>Sequencing the genomes of 1000 actinobacteria strains.</title>
        <authorList>
            <person name="Klenk H.-P."/>
        </authorList>
    </citation>
    <scope>NUCLEOTIDE SEQUENCE [LARGE SCALE GENOMIC DNA]</scope>
    <source>
        <strain evidence="4 5">DSM 43805</strain>
    </source>
</reference>
<dbReference type="InterPro" id="IPR029787">
    <property type="entry name" value="Nucleotide_cyclase"/>
</dbReference>
<dbReference type="SUPFAM" id="SSF55073">
    <property type="entry name" value="Nucleotide cyclase"/>
    <property type="match status" value="1"/>
</dbReference>
<dbReference type="Pfam" id="PF00563">
    <property type="entry name" value="EAL"/>
    <property type="match status" value="1"/>
</dbReference>
<dbReference type="PROSITE" id="PS50887">
    <property type="entry name" value="GGDEF"/>
    <property type="match status" value="1"/>
</dbReference>
<dbReference type="SMART" id="SM00091">
    <property type="entry name" value="PAS"/>
    <property type="match status" value="1"/>
</dbReference>
<dbReference type="InterPro" id="IPR035965">
    <property type="entry name" value="PAS-like_dom_sf"/>
</dbReference>